<proteinExistence type="predicted"/>
<comment type="caution">
    <text evidence="1">The sequence shown here is derived from an EMBL/GenBank/DDBJ whole genome shotgun (WGS) entry which is preliminary data.</text>
</comment>
<dbReference type="Pfam" id="PF05708">
    <property type="entry name" value="Peptidase_C92"/>
    <property type="match status" value="1"/>
</dbReference>
<dbReference type="Proteomes" id="UP000770889">
    <property type="component" value="Unassembled WGS sequence"/>
</dbReference>
<protein>
    <recommendedName>
        <fullName evidence="3">Permuted papain-like amidase enzyme, YaeF/YiiX, C92 family</fullName>
    </recommendedName>
</protein>
<accession>A0A944QRD2</accession>
<dbReference type="SUPFAM" id="SSF54001">
    <property type="entry name" value="Cysteine proteinases"/>
    <property type="match status" value="1"/>
</dbReference>
<dbReference type="Gene3D" id="3.90.1720.10">
    <property type="entry name" value="endopeptidase domain like (from Nostoc punctiforme)"/>
    <property type="match status" value="1"/>
</dbReference>
<gene>
    <name evidence="1" type="ORF">KME65_01670</name>
</gene>
<name>A0A944QRD2_9GAMM</name>
<organism evidence="1 2">
    <name type="scientific">Candidatus Thiodiazotropha taylori</name>
    <dbReference type="NCBI Taxonomy" id="2792791"/>
    <lineage>
        <taxon>Bacteria</taxon>
        <taxon>Pseudomonadati</taxon>
        <taxon>Pseudomonadota</taxon>
        <taxon>Gammaproteobacteria</taxon>
        <taxon>Chromatiales</taxon>
        <taxon>Sedimenticolaceae</taxon>
        <taxon>Candidatus Thiodiazotropha</taxon>
    </lineage>
</organism>
<dbReference type="EMBL" id="JAHHGM010000001">
    <property type="protein sequence ID" value="MBT2987648.1"/>
    <property type="molecule type" value="Genomic_DNA"/>
</dbReference>
<dbReference type="InterPro" id="IPR038765">
    <property type="entry name" value="Papain-like_cys_pep_sf"/>
</dbReference>
<evidence type="ECO:0008006" key="3">
    <source>
        <dbReference type="Google" id="ProtNLM"/>
    </source>
</evidence>
<dbReference type="InterPro" id="IPR024453">
    <property type="entry name" value="Peptidase_C92"/>
</dbReference>
<evidence type="ECO:0000313" key="2">
    <source>
        <dbReference type="Proteomes" id="UP000770889"/>
    </source>
</evidence>
<dbReference type="AlphaFoldDB" id="A0A944QRD2"/>
<reference evidence="1 2" key="1">
    <citation type="submission" date="2021-05" db="EMBL/GenBank/DDBJ databases">
        <title>Genetic and Functional Diversity in Clade A Lucinid endosymbionts from the Bahamas.</title>
        <authorList>
            <person name="Giani N.M."/>
            <person name="Engel A.S."/>
            <person name="Campbell B.J."/>
        </authorList>
    </citation>
    <scope>NUCLEOTIDE SEQUENCE [LARGE SCALE GENOMIC DNA]</scope>
    <source>
        <strain evidence="1">LUC16012Gg_MoonRockCtena</strain>
    </source>
</reference>
<evidence type="ECO:0000313" key="1">
    <source>
        <dbReference type="EMBL" id="MBT2987648.1"/>
    </source>
</evidence>
<sequence>MATPLTKKEIERLPVQPYDAMRQELQTGDLVFCSGSYFFSLAVQNFTNSVWSHVGMIYRDPTLQRVFVLESETLIGVRLAPLSKYLRDYHGKNRPYKGNIMIARVHPAVDENKLNQAISYGMDELTKPYDNFEILRIGIRILFKISRRTRDRKYICSELVYDCFDSVGVPFNLRDEYVSPDDIWQDDQVQPQFRII</sequence>